<evidence type="ECO:0000256" key="6">
    <source>
        <dbReference type="HAMAP-Rule" id="MF_02073"/>
    </source>
</evidence>
<reference evidence="7 8" key="1">
    <citation type="submission" date="2019-01" db="EMBL/GenBank/DDBJ databases">
        <title>Genome sequences of marine Pseudoalteromonas species.</title>
        <authorList>
            <person name="Boraston A.B."/>
            <person name="Hehemann J.-H."/>
            <person name="Vickers C.J."/>
            <person name="Salama-Alber O."/>
            <person name="Abe K."/>
            <person name="Hettle A.J."/>
        </authorList>
    </citation>
    <scope>NUCLEOTIDE SEQUENCE [LARGE SCALE GENOMIC DNA]</scope>
    <source>
        <strain evidence="7 8">PS42</strain>
    </source>
</reference>
<evidence type="ECO:0000313" key="8">
    <source>
        <dbReference type="Proteomes" id="UP000324162"/>
    </source>
</evidence>
<keyword evidence="6" id="KW-0997">Cell inner membrane</keyword>
<evidence type="ECO:0000256" key="4">
    <source>
        <dbReference type="ARBA" id="ARBA00022989"/>
    </source>
</evidence>
<dbReference type="Proteomes" id="UP000324162">
    <property type="component" value="Unassembled WGS sequence"/>
</dbReference>
<feature type="transmembrane region" description="Helical" evidence="6">
    <location>
        <begin position="318"/>
        <end position="338"/>
    </location>
</feature>
<feature type="transmembrane region" description="Helical" evidence="6">
    <location>
        <begin position="121"/>
        <end position="139"/>
    </location>
</feature>
<comment type="subcellular location">
    <subcellularLocation>
        <location evidence="6">Cell inner membrane</location>
        <topology evidence="6">Multi-pass membrane protein</topology>
    </subcellularLocation>
    <subcellularLocation>
        <location evidence="1">Cell membrane</location>
        <topology evidence="1">Multi-pass membrane protein</topology>
    </subcellularLocation>
</comment>
<keyword evidence="4 6" id="KW-1133">Transmembrane helix</keyword>
<dbReference type="Pfam" id="PF13520">
    <property type="entry name" value="AA_permease_2"/>
    <property type="match status" value="1"/>
</dbReference>
<evidence type="ECO:0000256" key="2">
    <source>
        <dbReference type="ARBA" id="ARBA00022475"/>
    </source>
</evidence>
<comment type="catalytic activity">
    <reaction evidence="6">
        <text>putrescine(in) + H(+)(in) = putrescine(out) + H(+)(out)</text>
        <dbReference type="Rhea" id="RHEA:28891"/>
        <dbReference type="ChEBI" id="CHEBI:15378"/>
        <dbReference type="ChEBI" id="CHEBI:326268"/>
    </reaction>
</comment>
<feature type="transmembrane region" description="Helical" evidence="6">
    <location>
        <begin position="384"/>
        <end position="403"/>
    </location>
</feature>
<feature type="transmembrane region" description="Helical" evidence="6">
    <location>
        <begin position="221"/>
        <end position="248"/>
    </location>
</feature>
<dbReference type="RefSeq" id="WP_149614448.1">
    <property type="nucleotide sequence ID" value="NZ_SEUK01000050.1"/>
</dbReference>
<protein>
    <recommendedName>
        <fullName evidence="6">Putrescine transporter PotE</fullName>
    </recommendedName>
    <alternativeName>
        <fullName evidence="6">Putrescine-proton symporter / putrescine-ornithine antiporter</fullName>
    </alternativeName>
</protein>
<dbReference type="GO" id="GO:0015496">
    <property type="term" value="F:putrescine:ornithine antiporter activity"/>
    <property type="evidence" value="ECO:0007669"/>
    <property type="project" value="InterPro"/>
</dbReference>
<comment type="catalytic activity">
    <reaction evidence="6">
        <text>putrescine(in) + L-ornithine(out) = putrescine(out) + L-ornithine(in)</text>
        <dbReference type="Rhea" id="RHEA:28827"/>
        <dbReference type="ChEBI" id="CHEBI:46911"/>
        <dbReference type="ChEBI" id="CHEBI:326268"/>
    </reaction>
</comment>
<dbReference type="PANTHER" id="PTHR42770">
    <property type="entry name" value="AMINO ACID TRANSPORTER-RELATED"/>
    <property type="match status" value="1"/>
</dbReference>
<dbReference type="HAMAP" id="MF_02073">
    <property type="entry name" value="Putrescine_transp"/>
    <property type="match status" value="1"/>
</dbReference>
<dbReference type="EMBL" id="SEUK01000050">
    <property type="protein sequence ID" value="KAA1159800.1"/>
    <property type="molecule type" value="Genomic_DNA"/>
</dbReference>
<keyword evidence="2 6" id="KW-1003">Cell membrane</keyword>
<feature type="transmembrane region" description="Helical" evidence="6">
    <location>
        <begin position="268"/>
        <end position="291"/>
    </location>
</feature>
<accession>A0AB73BFW8</accession>
<keyword evidence="3 6" id="KW-0812">Transmembrane</keyword>
<organism evidence="7 8">
    <name type="scientific">Pseudoalteromonas fuliginea</name>
    <dbReference type="NCBI Taxonomy" id="1872678"/>
    <lineage>
        <taxon>Bacteria</taxon>
        <taxon>Pseudomonadati</taxon>
        <taxon>Pseudomonadota</taxon>
        <taxon>Gammaproteobacteria</taxon>
        <taxon>Alteromonadales</taxon>
        <taxon>Pseudoalteromonadaceae</taxon>
        <taxon>Pseudoalteromonas</taxon>
    </lineage>
</organism>
<feature type="transmembrane region" description="Helical" evidence="6">
    <location>
        <begin position="88"/>
        <end position="109"/>
    </location>
</feature>
<keyword evidence="6" id="KW-0050">Antiport</keyword>
<dbReference type="PIRSF" id="PIRSF006060">
    <property type="entry name" value="AA_transporter"/>
    <property type="match status" value="1"/>
</dbReference>
<proteinExistence type="inferred from homology"/>
<dbReference type="PANTHER" id="PTHR42770:SF6">
    <property type="entry name" value="PUTRESCINE TRANSPORTER POTE"/>
    <property type="match status" value="1"/>
</dbReference>
<feature type="transmembrane region" description="Helical" evidence="6">
    <location>
        <begin position="151"/>
        <end position="171"/>
    </location>
</feature>
<dbReference type="Gene3D" id="1.20.1740.10">
    <property type="entry name" value="Amino acid/polyamine transporter I"/>
    <property type="match status" value="1"/>
</dbReference>
<feature type="transmembrane region" description="Helical" evidence="6">
    <location>
        <begin position="191"/>
        <end position="209"/>
    </location>
</feature>
<comment type="caution">
    <text evidence="7">The sequence shown here is derived from an EMBL/GenBank/DDBJ whole genome shotgun (WGS) entry which is preliminary data.</text>
</comment>
<evidence type="ECO:0000256" key="1">
    <source>
        <dbReference type="ARBA" id="ARBA00004651"/>
    </source>
</evidence>
<keyword evidence="5 6" id="KW-0472">Membrane</keyword>
<feature type="transmembrane region" description="Helical" evidence="6">
    <location>
        <begin position="12"/>
        <end position="30"/>
    </location>
</feature>
<dbReference type="InterPro" id="IPR002293">
    <property type="entry name" value="AA/rel_permease1"/>
</dbReference>
<dbReference type="InterPro" id="IPR050367">
    <property type="entry name" value="APC_superfamily"/>
</dbReference>
<gene>
    <name evidence="6" type="primary">potE</name>
    <name evidence="7" type="ORF">EU508_11760</name>
</gene>
<evidence type="ECO:0000256" key="5">
    <source>
        <dbReference type="ARBA" id="ARBA00023136"/>
    </source>
</evidence>
<sequence length="450" mass="47746">MSEEKKMSVTGLTMIVAVNMMGSGIIMLPANMAQVGAISLLSWFITALGSMAIAYGFAQAGVFDRTAGGMPAYTEQSHGRSGSFMVSYLYYISLAIANVAIAIAALGYIAPFFPWLNSTPIITAIGVIVLIWLTTAANFRGPKVTGRIGSFTVWGVIIPVAGLSVIGWFWFNTETFVQAWNPNDLSLMEGLSSSITLTLWAFLGMESAAQSAGAVENPRKNVPLACMLGTAGAAVIYILSTSVIMGIVPNVELANSTSPFALVYTQMFSPVVGSIVMALAALACVGSLLGWQFTISQSGKLAADAGMFPAFLGKVNKVGAPILGMVIIGIVQTLFAFSTMSPNLTEQFNVLVDLSVVTNVIPYIMALTGLMVMMRKDKVSAKVYMRNSIIVCVAVIYSIYALYASGASAVLGGLIIMMFGYLIYGFMAPRFEVNPQVVEPINSISKGENL</sequence>
<dbReference type="GO" id="GO:0015293">
    <property type="term" value="F:symporter activity"/>
    <property type="evidence" value="ECO:0007669"/>
    <property type="project" value="UniProtKB-KW"/>
</dbReference>
<comment type="function">
    <text evidence="6">Catalyzes both the uptake and excretion of putrescine. The uptake of putrescine is dependent on the membrane potential and the excretion involves putrescine-ornithine antiporter activity.</text>
</comment>
<feature type="transmembrane region" description="Helical" evidence="6">
    <location>
        <begin position="36"/>
        <end position="58"/>
    </location>
</feature>
<evidence type="ECO:0000313" key="7">
    <source>
        <dbReference type="EMBL" id="KAA1159800.1"/>
    </source>
</evidence>
<name>A0AB73BFW8_9GAMM</name>
<feature type="transmembrane region" description="Helical" evidence="6">
    <location>
        <begin position="350"/>
        <end position="372"/>
    </location>
</feature>
<keyword evidence="6" id="KW-0769">Symport</keyword>
<keyword evidence="6" id="KW-0029">Amino-acid transport</keyword>
<feature type="transmembrane region" description="Helical" evidence="6">
    <location>
        <begin position="409"/>
        <end position="427"/>
    </location>
</feature>
<dbReference type="InterPro" id="IPR027566">
    <property type="entry name" value="Symport/antiport_PotE"/>
</dbReference>
<comment type="similarity">
    <text evidence="6">Belongs to the amino acid-polyamine-organocation (APC) superfamily. Basic amino acid/polyamine antiporter (APA) (TC 2.A.3.2) family.</text>
</comment>
<evidence type="ECO:0000256" key="3">
    <source>
        <dbReference type="ARBA" id="ARBA00022692"/>
    </source>
</evidence>
<dbReference type="AlphaFoldDB" id="A0AB73BFW8"/>
<dbReference type="NCBIfam" id="NF007938">
    <property type="entry name" value="PRK10655.1"/>
    <property type="match status" value="1"/>
</dbReference>
<keyword evidence="6" id="KW-0813">Transport</keyword>
<dbReference type="GO" id="GO:0005886">
    <property type="term" value="C:plasma membrane"/>
    <property type="evidence" value="ECO:0007669"/>
    <property type="project" value="UniProtKB-SubCell"/>
</dbReference>